<evidence type="ECO:0000256" key="9">
    <source>
        <dbReference type="SAM" id="MobiDB-lite"/>
    </source>
</evidence>
<evidence type="ECO:0000256" key="2">
    <source>
        <dbReference type="ARBA" id="ARBA00013850"/>
    </source>
</evidence>
<dbReference type="Gene3D" id="3.10.20.90">
    <property type="entry name" value="Phosphatidylinositol 3-kinase Catalytic Subunit, Chain A, domain 1"/>
    <property type="match status" value="1"/>
</dbReference>
<dbReference type="InterPro" id="IPR022030">
    <property type="entry name" value="SF3A1_dom"/>
</dbReference>
<name>A0ABP9XST9_9FUNG</name>
<dbReference type="PANTHER" id="PTHR15316">
    <property type="entry name" value="SPLICEOSOME ASSOCIATED PROTEIN 114/SWAP SPLICING FACTOR-RELATED"/>
    <property type="match status" value="1"/>
</dbReference>
<keyword evidence="8" id="KW-0175">Coiled coil</keyword>
<dbReference type="Pfam" id="PF12230">
    <property type="entry name" value="PRP21_like_P"/>
    <property type="match status" value="1"/>
</dbReference>
<keyword evidence="5" id="KW-0677">Repeat</keyword>
<dbReference type="InterPro" id="IPR035563">
    <property type="entry name" value="SF3As1_ubi"/>
</dbReference>
<dbReference type="InterPro" id="IPR025160">
    <property type="entry name" value="AATF"/>
</dbReference>
<feature type="domain" description="SURP motif" evidence="11">
    <location>
        <begin position="529"/>
        <end position="570"/>
    </location>
</feature>
<feature type="region of interest" description="Disordered" evidence="9">
    <location>
        <begin position="801"/>
        <end position="841"/>
    </location>
</feature>
<dbReference type="Pfam" id="PF08164">
    <property type="entry name" value="TRAUB"/>
    <property type="match status" value="1"/>
</dbReference>
<dbReference type="EMBL" id="BAABUJ010000008">
    <property type="protein sequence ID" value="GAA5797478.1"/>
    <property type="molecule type" value="Genomic_DNA"/>
</dbReference>
<dbReference type="InterPro" id="IPR000626">
    <property type="entry name" value="Ubiquitin-like_dom"/>
</dbReference>
<dbReference type="Pfam" id="PF01805">
    <property type="entry name" value="Surp"/>
    <property type="match status" value="2"/>
</dbReference>
<evidence type="ECO:0000256" key="6">
    <source>
        <dbReference type="ARBA" id="ARBA00023187"/>
    </source>
</evidence>
<dbReference type="PROSITE" id="PS50053">
    <property type="entry name" value="UBIQUITIN_2"/>
    <property type="match status" value="1"/>
</dbReference>
<evidence type="ECO:0000256" key="5">
    <source>
        <dbReference type="ARBA" id="ARBA00022737"/>
    </source>
</evidence>
<keyword evidence="13" id="KW-1185">Reference proteome</keyword>
<organism evidence="12 13">
    <name type="scientific">Helicostylum pulchrum</name>
    <dbReference type="NCBI Taxonomy" id="562976"/>
    <lineage>
        <taxon>Eukaryota</taxon>
        <taxon>Fungi</taxon>
        <taxon>Fungi incertae sedis</taxon>
        <taxon>Mucoromycota</taxon>
        <taxon>Mucoromycotina</taxon>
        <taxon>Mucoromycetes</taxon>
        <taxon>Mucorales</taxon>
        <taxon>Mucorineae</taxon>
        <taxon>Mucoraceae</taxon>
        <taxon>Helicostylum</taxon>
    </lineage>
</organism>
<evidence type="ECO:0000259" key="10">
    <source>
        <dbReference type="PROSITE" id="PS50053"/>
    </source>
</evidence>
<feature type="domain" description="SURP motif" evidence="11">
    <location>
        <begin position="628"/>
        <end position="670"/>
    </location>
</feature>
<dbReference type="SMART" id="SM00213">
    <property type="entry name" value="UBQ"/>
    <property type="match status" value="1"/>
</dbReference>
<evidence type="ECO:0000313" key="13">
    <source>
        <dbReference type="Proteomes" id="UP001476247"/>
    </source>
</evidence>
<feature type="region of interest" description="Disordered" evidence="9">
    <location>
        <begin position="34"/>
        <end position="163"/>
    </location>
</feature>
<dbReference type="Proteomes" id="UP001476247">
    <property type="component" value="Unassembled WGS sequence"/>
</dbReference>
<feature type="domain" description="Ubiquitin-like" evidence="10">
    <location>
        <begin position="1078"/>
        <end position="1162"/>
    </location>
</feature>
<comment type="caution">
    <text evidence="12">The sequence shown here is derived from an EMBL/GenBank/DDBJ whole genome shotgun (WGS) entry which is preliminary data.</text>
</comment>
<dbReference type="Gene3D" id="1.10.10.790">
    <property type="entry name" value="Surp module"/>
    <property type="match status" value="2"/>
</dbReference>
<dbReference type="InterPro" id="IPR012617">
    <property type="entry name" value="AATF_C"/>
</dbReference>
<dbReference type="InterPro" id="IPR035967">
    <property type="entry name" value="SWAP/Surp_sf"/>
</dbReference>
<keyword evidence="3" id="KW-0507">mRNA processing</keyword>
<dbReference type="InterPro" id="IPR045146">
    <property type="entry name" value="SF3A1"/>
</dbReference>
<evidence type="ECO:0000259" key="11">
    <source>
        <dbReference type="PROSITE" id="PS50128"/>
    </source>
</evidence>
<dbReference type="SUPFAM" id="SSF109905">
    <property type="entry name" value="Surp module (SWAP domain)"/>
    <property type="match status" value="2"/>
</dbReference>
<evidence type="ECO:0000256" key="7">
    <source>
        <dbReference type="ARBA" id="ARBA00023242"/>
    </source>
</evidence>
<reference evidence="12 13" key="1">
    <citation type="submission" date="2024-04" db="EMBL/GenBank/DDBJ databases">
        <title>genome sequences of Mucor flavus KT1a and Helicostylum pulchrum KT1b strains isolation_sourced from the surface of a dry-aged beef.</title>
        <authorList>
            <person name="Toyotome T."/>
            <person name="Hosono M."/>
            <person name="Torimaru M."/>
            <person name="Fukuda K."/>
            <person name="Mikami N."/>
        </authorList>
    </citation>
    <scope>NUCLEOTIDE SEQUENCE [LARGE SCALE GENOMIC DNA]</scope>
    <source>
        <strain evidence="12 13">KT1b</strain>
    </source>
</reference>
<proteinExistence type="predicted"/>
<gene>
    <name evidence="12" type="ORF">HPULCUR_002864</name>
</gene>
<dbReference type="Pfam" id="PF00240">
    <property type="entry name" value="ubiquitin"/>
    <property type="match status" value="1"/>
</dbReference>
<feature type="compositionally biased region" description="Acidic residues" evidence="9">
    <location>
        <begin position="54"/>
        <end position="64"/>
    </location>
</feature>
<dbReference type="InterPro" id="IPR000061">
    <property type="entry name" value="Surp"/>
</dbReference>
<evidence type="ECO:0000313" key="12">
    <source>
        <dbReference type="EMBL" id="GAA5797478.1"/>
    </source>
</evidence>
<feature type="compositionally biased region" description="Acidic residues" evidence="9">
    <location>
        <begin position="103"/>
        <end position="152"/>
    </location>
</feature>
<dbReference type="SUPFAM" id="SSF54236">
    <property type="entry name" value="Ubiquitin-like"/>
    <property type="match status" value="1"/>
</dbReference>
<dbReference type="CDD" id="cd01800">
    <property type="entry name" value="Ubl_SF3a120"/>
    <property type="match status" value="1"/>
</dbReference>
<comment type="subcellular location">
    <subcellularLocation>
        <location evidence="1">Nucleus</location>
    </subcellularLocation>
</comment>
<dbReference type="SMART" id="SM00648">
    <property type="entry name" value="SWAP"/>
    <property type="match status" value="2"/>
</dbReference>
<feature type="coiled-coil region" evidence="8">
    <location>
        <begin position="233"/>
        <end position="263"/>
    </location>
</feature>
<dbReference type="Pfam" id="PF13339">
    <property type="entry name" value="AATF-Che1"/>
    <property type="match status" value="1"/>
</dbReference>
<dbReference type="InterPro" id="IPR029071">
    <property type="entry name" value="Ubiquitin-like_domsf"/>
</dbReference>
<feature type="region of interest" description="Disordered" evidence="9">
    <location>
        <begin position="175"/>
        <end position="194"/>
    </location>
</feature>
<keyword evidence="6" id="KW-0508">mRNA splicing</keyword>
<sequence>MTSKYATISTRKSILANTFIESASLADLIANLDSTAPKDYDPEDILEPLNDQNDNSDEDSEADDNGARDHYVSVGKSKLRNEQPLLDDPRYAGKRASRKDIYSDDEEEENISGSEQEIEDDSNDDDEDLLANANSDEEEVSDQEQSGEESGDEEVKHVEGDDDIDAELRRIQEEEKQMISQLSKSAQSDVEKGQHVRQQLTLWDNCLENRIRMQKVVDDANKLPQKDGWMDFLAKAEGVEKDLENAKNDLREVIDDLIDIRTDLFTQNGSIDVSTVDFNTRKRHLDDDDEYIEKLWSDISQINDVFVPFRNSTLEKWSNKVQVAAGARLNKKFKAFDQNIMSQIENAMADKSGLIKRTQLQRSDYKVIGKVEVTAEEEEEEKDTGKKPDRHLNTYDVEIFDDQDFYQQQLRELIESRMVDTDDPMAIGMRWAARKQAEQKKKKKVVDRKASKGRQLRFNVHEKLQNFMTPVPVGTWHEAMVEELYTSLLGQKLGEMSMMDIDHQGPNGSSGDSQPVTGIIYPPPDIRKMIDKAAANLATKGPELENHIRETNKDGRFNFLNPHDPYYAYYRFKYQEVKDGKVPQNTGQSQDHVQEAPVERLVNLAPKEPEPFEFSAAMPSMSAQDLDIMKLTAQFAARNGRAFIGQLAQRESRNYQFDFLRPSHSLFPYFTELVKQYTKVFLPPKDLQEKLKLNTTDKYHILERVKERVEWVVWQEAEKKKKNDEDEKERIAYASIDWHDFVVVETVEFTEADEKSELPPPMSLSDLENMSLAQKRLASMPDAIDIDQKTDMEADDVDMDESDEENAQQHVTVPKLPDTNAPIKIRSDHKPKLYGTTPSKGPTITSLCPRCGEAIPVSELDEHMRIELLDPKWKDQKMAMEAKQRDSNLLQEGNDMAKILKNISALRPDIFGSDEMDAYKRIKEQEEEAKKKDRVTWDGHTATMSLANQRAQKTSIEDQIAQMHRRIGAAGEDIGPQIPGQPQNVYVQGMPPPSAYSAPQYYTPEQQAFSNQVPGMYNISNGGTMPMNNGPPPSVAPPNPAPMPIIPTVRKLEETDVPAEKKPRLEEPEWQAPQIPTFSVTIQTPNMPDKPEWNLTGSDITISGLLPSTLISTVKDRIASQIGMPAGKQKLSAANTVLNNSKTLSFYNISEGYALALEVRKR</sequence>
<evidence type="ECO:0000256" key="3">
    <source>
        <dbReference type="ARBA" id="ARBA00022664"/>
    </source>
</evidence>
<evidence type="ECO:0000256" key="4">
    <source>
        <dbReference type="ARBA" id="ARBA00022728"/>
    </source>
</evidence>
<evidence type="ECO:0000256" key="1">
    <source>
        <dbReference type="ARBA" id="ARBA00004123"/>
    </source>
</evidence>
<evidence type="ECO:0000256" key="8">
    <source>
        <dbReference type="SAM" id="Coils"/>
    </source>
</evidence>
<dbReference type="PANTHER" id="PTHR15316:SF1">
    <property type="entry name" value="SPLICING FACTOR 3A SUBUNIT 1"/>
    <property type="match status" value="1"/>
</dbReference>
<feature type="compositionally biased region" description="Polar residues" evidence="9">
    <location>
        <begin position="178"/>
        <end position="188"/>
    </location>
</feature>
<dbReference type="PROSITE" id="PS50128">
    <property type="entry name" value="SURP"/>
    <property type="match status" value="2"/>
</dbReference>
<protein>
    <recommendedName>
        <fullName evidence="2">Protein BFR2</fullName>
    </recommendedName>
</protein>
<keyword evidence="4" id="KW-0747">Spliceosome</keyword>
<accession>A0ABP9XST9</accession>
<keyword evidence="7" id="KW-0539">Nucleus</keyword>